<dbReference type="EMBL" id="JAGYWB010000018">
    <property type="protein sequence ID" value="KAI0493141.1"/>
    <property type="molecule type" value="Genomic_DNA"/>
</dbReference>
<dbReference type="NCBIfam" id="TIGR01569">
    <property type="entry name" value="A_tha_TIGR01569"/>
    <property type="match status" value="1"/>
</dbReference>
<evidence type="ECO:0000313" key="11">
    <source>
        <dbReference type="Proteomes" id="UP000829196"/>
    </source>
</evidence>
<evidence type="ECO:0000256" key="3">
    <source>
        <dbReference type="ARBA" id="ARBA00011489"/>
    </source>
</evidence>
<evidence type="ECO:0000256" key="8">
    <source>
        <dbReference type="RuleBase" id="RU361233"/>
    </source>
</evidence>
<dbReference type="InterPro" id="IPR006459">
    <property type="entry name" value="CASP/CASPL"/>
</dbReference>
<protein>
    <recommendedName>
        <fullName evidence="8">CASP-like protein</fullName>
    </recommendedName>
</protein>
<feature type="domain" description="Casparian strip membrane protein" evidence="9">
    <location>
        <begin position="82"/>
        <end position="231"/>
    </location>
</feature>
<feature type="transmembrane region" description="Helical" evidence="8">
    <location>
        <begin position="89"/>
        <end position="108"/>
    </location>
</feature>
<dbReference type="AlphaFoldDB" id="A0A8T3AAY6"/>
<keyword evidence="4 8" id="KW-1003">Cell membrane</keyword>
<evidence type="ECO:0000256" key="1">
    <source>
        <dbReference type="ARBA" id="ARBA00004651"/>
    </source>
</evidence>
<keyword evidence="6 8" id="KW-1133">Transmembrane helix</keyword>
<keyword evidence="7 8" id="KW-0472">Membrane</keyword>
<dbReference type="GO" id="GO:0005886">
    <property type="term" value="C:plasma membrane"/>
    <property type="evidence" value="ECO:0007669"/>
    <property type="project" value="UniProtKB-SubCell"/>
</dbReference>
<feature type="transmembrane region" description="Helical" evidence="8">
    <location>
        <begin position="218"/>
        <end position="244"/>
    </location>
</feature>
<evidence type="ECO:0000256" key="7">
    <source>
        <dbReference type="ARBA" id="ARBA00023136"/>
    </source>
</evidence>
<evidence type="ECO:0000256" key="2">
    <source>
        <dbReference type="ARBA" id="ARBA00007651"/>
    </source>
</evidence>
<gene>
    <name evidence="10" type="ORF">KFK09_027417</name>
</gene>
<evidence type="ECO:0000256" key="6">
    <source>
        <dbReference type="ARBA" id="ARBA00022989"/>
    </source>
</evidence>
<dbReference type="OrthoDB" id="689701at2759"/>
<sequence length="260" mass="29041">MLSSFTRIKHTPNLTCFQLMLFPTFPSINEHVNFFSETNRPSHLNTLPFREKGNWNLPSNLAIGRRVFPVFFKKREMKGMERRLRVSELAIRLAAFGFAVTASALVGSDREVRMFFSLEKRAKFTDMKVLVFLVAANGILAGYNLLQLVRCFVGIMKGGVLFGKGFAFVVFSCDQIMAYVTLSAMAAAAQSAVLGLFGQPELQWIKICNLYSRFCTQAGEGVACAFIACLAMIIISCISAFNFFRLYGSNKGCKNSYGSW</sequence>
<organism evidence="10 11">
    <name type="scientific">Dendrobium nobile</name>
    <name type="common">Orchid</name>
    <dbReference type="NCBI Taxonomy" id="94219"/>
    <lineage>
        <taxon>Eukaryota</taxon>
        <taxon>Viridiplantae</taxon>
        <taxon>Streptophyta</taxon>
        <taxon>Embryophyta</taxon>
        <taxon>Tracheophyta</taxon>
        <taxon>Spermatophyta</taxon>
        <taxon>Magnoliopsida</taxon>
        <taxon>Liliopsida</taxon>
        <taxon>Asparagales</taxon>
        <taxon>Orchidaceae</taxon>
        <taxon>Epidendroideae</taxon>
        <taxon>Malaxideae</taxon>
        <taxon>Dendrobiinae</taxon>
        <taxon>Dendrobium</taxon>
    </lineage>
</organism>
<evidence type="ECO:0000259" key="9">
    <source>
        <dbReference type="Pfam" id="PF04535"/>
    </source>
</evidence>
<dbReference type="PANTHER" id="PTHR33573">
    <property type="entry name" value="CASP-LIKE PROTEIN 4A4"/>
    <property type="match status" value="1"/>
</dbReference>
<name>A0A8T3AAY6_DENNO</name>
<dbReference type="Proteomes" id="UP000829196">
    <property type="component" value="Unassembled WGS sequence"/>
</dbReference>
<evidence type="ECO:0000256" key="4">
    <source>
        <dbReference type="ARBA" id="ARBA00022475"/>
    </source>
</evidence>
<comment type="caution">
    <text evidence="10">The sequence shown here is derived from an EMBL/GenBank/DDBJ whole genome shotgun (WGS) entry which is preliminary data.</text>
</comment>
<comment type="subcellular location">
    <subcellularLocation>
        <location evidence="1 8">Cell membrane</location>
        <topology evidence="1 8">Multi-pass membrane protein</topology>
    </subcellularLocation>
</comment>
<reference evidence="10" key="1">
    <citation type="journal article" date="2022" name="Front. Genet.">
        <title>Chromosome-Scale Assembly of the Dendrobium nobile Genome Provides Insights Into the Molecular Mechanism of the Biosynthesis of the Medicinal Active Ingredient of Dendrobium.</title>
        <authorList>
            <person name="Xu Q."/>
            <person name="Niu S.-C."/>
            <person name="Li K.-L."/>
            <person name="Zheng P.-J."/>
            <person name="Zhang X.-J."/>
            <person name="Jia Y."/>
            <person name="Liu Y."/>
            <person name="Niu Y.-X."/>
            <person name="Yu L.-H."/>
            <person name="Chen D.-F."/>
            <person name="Zhang G.-Q."/>
        </authorList>
    </citation>
    <scope>NUCLEOTIDE SEQUENCE</scope>
    <source>
        <tissue evidence="10">Leaf</tissue>
    </source>
</reference>
<dbReference type="PANTHER" id="PTHR33573:SF64">
    <property type="entry name" value="CASP-LIKE PROTEIN 2B1"/>
    <property type="match status" value="1"/>
</dbReference>
<dbReference type="Pfam" id="PF04535">
    <property type="entry name" value="CASP_dom"/>
    <property type="match status" value="1"/>
</dbReference>
<feature type="transmembrane region" description="Helical" evidence="8">
    <location>
        <begin position="129"/>
        <end position="146"/>
    </location>
</feature>
<accession>A0A8T3AAY6</accession>
<comment type="similarity">
    <text evidence="2 8">Belongs to the Casparian strip membrane proteins (CASP) family.</text>
</comment>
<proteinExistence type="inferred from homology"/>
<evidence type="ECO:0000313" key="10">
    <source>
        <dbReference type="EMBL" id="KAI0493141.1"/>
    </source>
</evidence>
<comment type="subunit">
    <text evidence="3 8">Homodimer and heterodimers.</text>
</comment>
<dbReference type="InterPro" id="IPR006702">
    <property type="entry name" value="CASP_dom"/>
</dbReference>
<keyword evidence="11" id="KW-1185">Reference proteome</keyword>
<evidence type="ECO:0000256" key="5">
    <source>
        <dbReference type="ARBA" id="ARBA00022692"/>
    </source>
</evidence>
<feature type="transmembrane region" description="Helical" evidence="8">
    <location>
        <begin position="178"/>
        <end position="198"/>
    </location>
</feature>
<keyword evidence="5 8" id="KW-0812">Transmembrane</keyword>